<gene>
    <name evidence="3" type="ORF">EIZ62_01540</name>
</gene>
<feature type="transmembrane region" description="Helical" evidence="2">
    <location>
        <begin position="93"/>
        <end position="110"/>
    </location>
</feature>
<dbReference type="OrthoDB" id="4176574at2"/>
<keyword evidence="2" id="KW-0812">Transmembrane</keyword>
<keyword evidence="2" id="KW-0472">Membrane</keyword>
<organism evidence="3 4">
    <name type="scientific">Streptomyces ficellus</name>
    <dbReference type="NCBI Taxonomy" id="1977088"/>
    <lineage>
        <taxon>Bacteria</taxon>
        <taxon>Bacillati</taxon>
        <taxon>Actinomycetota</taxon>
        <taxon>Actinomycetes</taxon>
        <taxon>Kitasatosporales</taxon>
        <taxon>Streptomycetaceae</taxon>
        <taxon>Streptomyces</taxon>
    </lineage>
</organism>
<dbReference type="KEGG" id="sfic:EIZ62_01540"/>
<dbReference type="RefSeq" id="WP_156690904.1">
    <property type="nucleotide sequence ID" value="NZ_CP034279.1"/>
</dbReference>
<sequence length="479" mass="50931">MTHTGSTGPGTAPVPAQNPAPAQSPAQNPAPDPGAARSRWRRLRAADARLRRLYRRTDHRGHIALLIYGLALGCVGVFDVYRGLNLTVRTDGAVLVAAAAVIVGGSGVALRPKEPPSPAHRWAPPAAYLAVLLAAGWIIFHVQSNFVLQPALVGTTAVVACASAVALLLLYGRLREGPPAPAAAPERRVEVTAGATLSAGRLTALATVLGASLALPQFWYASHYEPANAPTVVAVENSIEDVEVRGAHVEFTVNITLKNTGRTPVRVLTSLYEITGTDVTVRPRPVPPDRLPVGDLMGGNYGAAARLSTYATYGEPQLIQVGPIGEDHAWIGPDEEYATTLRGHAPAGRFGLLRVTTDVAVARADRVEVADGPRSTHRRVKDCGGVRMAEIRRPIAHPGTFDWLTESDRELVTYWVFSGEGHSDASPWWPPFPWTSVSIQHTGHGCGHALQPDHDGLEERAMVGWAGSVAEAPVPAPPR</sequence>
<evidence type="ECO:0000256" key="1">
    <source>
        <dbReference type="SAM" id="MobiDB-lite"/>
    </source>
</evidence>
<evidence type="ECO:0000313" key="4">
    <source>
        <dbReference type="Proteomes" id="UP000422572"/>
    </source>
</evidence>
<evidence type="ECO:0000256" key="2">
    <source>
        <dbReference type="SAM" id="Phobius"/>
    </source>
</evidence>
<name>A0A6I6F2S1_9ACTN</name>
<reference evidence="3 4" key="1">
    <citation type="submission" date="2018-12" db="EMBL/GenBank/DDBJ databases">
        <title>Complete genome sequence of Streptomyces ficellus NRRL8067, the producer of ficellomycin, feldamycin and nojirimycin.</title>
        <authorList>
            <person name="Zhang H."/>
            <person name="Yue R."/>
            <person name="Liu Y."/>
            <person name="Li M."/>
            <person name="Mu H."/>
            <person name="Zhang J."/>
        </authorList>
    </citation>
    <scope>NUCLEOTIDE SEQUENCE [LARGE SCALE GENOMIC DNA]</scope>
    <source>
        <strain evidence="3 4">NRRL 8067</strain>
    </source>
</reference>
<feature type="compositionally biased region" description="Low complexity" evidence="1">
    <location>
        <begin position="13"/>
        <end position="37"/>
    </location>
</feature>
<feature type="transmembrane region" description="Helical" evidence="2">
    <location>
        <begin position="122"/>
        <end position="140"/>
    </location>
</feature>
<dbReference type="EMBL" id="CP034279">
    <property type="protein sequence ID" value="QGV77081.1"/>
    <property type="molecule type" value="Genomic_DNA"/>
</dbReference>
<dbReference type="AlphaFoldDB" id="A0A6I6F2S1"/>
<protein>
    <submittedName>
        <fullName evidence="3">Uncharacterized protein</fullName>
    </submittedName>
</protein>
<feature type="region of interest" description="Disordered" evidence="1">
    <location>
        <begin position="1"/>
        <end position="39"/>
    </location>
</feature>
<feature type="transmembrane region" description="Helical" evidence="2">
    <location>
        <begin position="146"/>
        <end position="171"/>
    </location>
</feature>
<keyword evidence="2" id="KW-1133">Transmembrane helix</keyword>
<keyword evidence="4" id="KW-1185">Reference proteome</keyword>
<accession>A0A6I6F2S1</accession>
<evidence type="ECO:0000313" key="3">
    <source>
        <dbReference type="EMBL" id="QGV77081.1"/>
    </source>
</evidence>
<dbReference type="Proteomes" id="UP000422572">
    <property type="component" value="Chromosome"/>
</dbReference>
<feature type="transmembrane region" description="Helical" evidence="2">
    <location>
        <begin position="61"/>
        <end position="81"/>
    </location>
</feature>
<proteinExistence type="predicted"/>